<gene>
    <name evidence="2" type="ORF">SAMN05216290_1045</name>
</gene>
<keyword evidence="1" id="KW-1133">Transmembrane helix</keyword>
<keyword evidence="1" id="KW-0812">Transmembrane</keyword>
<dbReference type="EMBL" id="FOIR01000001">
    <property type="protein sequence ID" value="SEV98135.1"/>
    <property type="molecule type" value="Genomic_DNA"/>
</dbReference>
<name>A0A1I0NAV9_9BACT</name>
<protein>
    <submittedName>
        <fullName evidence="2">Uncharacterized protein</fullName>
    </submittedName>
</protein>
<dbReference type="AlphaFoldDB" id="A0A1I0NAV9"/>
<dbReference type="GeneID" id="99985782"/>
<organism evidence="2 3">
    <name type="scientific">Roseivirga pacifica</name>
    <dbReference type="NCBI Taxonomy" id="1267423"/>
    <lineage>
        <taxon>Bacteria</taxon>
        <taxon>Pseudomonadati</taxon>
        <taxon>Bacteroidota</taxon>
        <taxon>Cytophagia</taxon>
        <taxon>Cytophagales</taxon>
        <taxon>Roseivirgaceae</taxon>
        <taxon>Roseivirga</taxon>
    </lineage>
</organism>
<feature type="transmembrane region" description="Helical" evidence="1">
    <location>
        <begin position="12"/>
        <end position="30"/>
    </location>
</feature>
<reference evidence="3" key="1">
    <citation type="submission" date="2016-10" db="EMBL/GenBank/DDBJ databases">
        <authorList>
            <person name="Varghese N."/>
            <person name="Submissions S."/>
        </authorList>
    </citation>
    <scope>NUCLEOTIDE SEQUENCE [LARGE SCALE GENOMIC DNA]</scope>
    <source>
        <strain evidence="3">CGMCC 1.12402</strain>
    </source>
</reference>
<keyword evidence="3" id="KW-1185">Reference proteome</keyword>
<dbReference type="OrthoDB" id="7067837at2"/>
<proteinExistence type="predicted"/>
<feature type="transmembrane region" description="Helical" evidence="1">
    <location>
        <begin position="36"/>
        <end position="57"/>
    </location>
</feature>
<dbReference type="Proteomes" id="UP000199437">
    <property type="component" value="Unassembled WGS sequence"/>
</dbReference>
<evidence type="ECO:0000313" key="3">
    <source>
        <dbReference type="Proteomes" id="UP000199437"/>
    </source>
</evidence>
<sequence>MRKNTLQYTLTFLLSLFLGALLIWALWYLESPEDKIAVFGIVAIILAALTSVLTVSISNNKVKQREYDLLILKEKQKVYDHFYEMLFEIFGNTLKGKNNINHKVSSEMMLFKRGLMNWGSERLITKYLEYESNLSILSKLGSTKQMINASDDFLKEIRKEMGFEDSKRLSLMSIVLKEESRKELGVL</sequence>
<dbReference type="STRING" id="1267423.SAMN05216290_1045"/>
<keyword evidence="1" id="KW-0472">Membrane</keyword>
<dbReference type="RefSeq" id="WP_090257458.1">
    <property type="nucleotide sequence ID" value="NZ_FOIR01000001.1"/>
</dbReference>
<evidence type="ECO:0000313" key="2">
    <source>
        <dbReference type="EMBL" id="SEV98135.1"/>
    </source>
</evidence>
<accession>A0A1I0NAV9</accession>
<evidence type="ECO:0000256" key="1">
    <source>
        <dbReference type="SAM" id="Phobius"/>
    </source>
</evidence>